<protein>
    <submittedName>
        <fullName evidence="6">Glycosyltransferase family 2 protein</fullName>
    </submittedName>
</protein>
<evidence type="ECO:0000256" key="2">
    <source>
        <dbReference type="ARBA" id="ARBA00006739"/>
    </source>
</evidence>
<evidence type="ECO:0000313" key="7">
    <source>
        <dbReference type="Proteomes" id="UP001165986"/>
    </source>
</evidence>
<dbReference type="InterPro" id="IPR029044">
    <property type="entry name" value="Nucleotide-diphossugar_trans"/>
</dbReference>
<comment type="caution">
    <text evidence="6">The sequence shown here is derived from an EMBL/GenBank/DDBJ whole genome shotgun (WGS) entry which is preliminary data.</text>
</comment>
<sequence length="295" mass="33539">MTNELIKHKLAVIMTCYNRRDTTLACLCALYQQTKPFDIYLTDDGSSDGTSDAIKSSYPQVQVLKGDGNLFWVGGMRLAFAEALKKNYDYYLWLNDDTIIESNALSKLLATHHYLTEHNNPNSIIVGSTQDAVTGKPTYGGAVRSKHWYSNKYEFVQPSQELQECDTMYGNCILIPRSVAERVGNLDPAFIHNLGDLDYGLRARKLGCSIWIAPGYVGTCSKNSVRGSWVDANLPINERLKRAFDIKSFPIKAWTVFTMRHSGSFWFLYWFLPYLRAVMGYKNLNVSSTFREEIN</sequence>
<evidence type="ECO:0000256" key="4">
    <source>
        <dbReference type="ARBA" id="ARBA00022679"/>
    </source>
</evidence>
<evidence type="ECO:0000313" key="6">
    <source>
        <dbReference type="EMBL" id="MBD6619993.1"/>
    </source>
</evidence>
<dbReference type="SUPFAM" id="SSF53448">
    <property type="entry name" value="Nucleotide-diphospho-sugar transferases"/>
    <property type="match status" value="1"/>
</dbReference>
<proteinExistence type="inferred from homology"/>
<keyword evidence="3" id="KW-0328">Glycosyltransferase</keyword>
<name>A0AA40T3H2_9NOST</name>
<evidence type="ECO:0000256" key="1">
    <source>
        <dbReference type="ARBA" id="ARBA00004776"/>
    </source>
</evidence>
<dbReference type="PANTHER" id="PTHR43179">
    <property type="entry name" value="RHAMNOSYLTRANSFERASE WBBL"/>
    <property type="match status" value="1"/>
</dbReference>
<gene>
    <name evidence="6" type="ORF">FNW02_30400</name>
</gene>
<organism evidence="6 7">
    <name type="scientific">Komarekiella delphini-convector SJRDD-AB1</name>
    <dbReference type="NCBI Taxonomy" id="2593771"/>
    <lineage>
        <taxon>Bacteria</taxon>
        <taxon>Bacillati</taxon>
        <taxon>Cyanobacteriota</taxon>
        <taxon>Cyanophyceae</taxon>
        <taxon>Nostocales</taxon>
        <taxon>Nostocaceae</taxon>
        <taxon>Komarekiella</taxon>
        <taxon>Komarekiella delphini-convector</taxon>
    </lineage>
</organism>
<evidence type="ECO:0000259" key="5">
    <source>
        <dbReference type="Pfam" id="PF00535"/>
    </source>
</evidence>
<dbReference type="AlphaFoldDB" id="A0AA40T3H2"/>
<dbReference type="Proteomes" id="UP001165986">
    <property type="component" value="Unassembled WGS sequence"/>
</dbReference>
<keyword evidence="4" id="KW-0808">Transferase</keyword>
<accession>A0AA40T3H2</accession>
<dbReference type="RefSeq" id="WP_191761193.1">
    <property type="nucleotide sequence ID" value="NZ_VJXY01000052.1"/>
</dbReference>
<evidence type="ECO:0000256" key="3">
    <source>
        <dbReference type="ARBA" id="ARBA00022676"/>
    </source>
</evidence>
<keyword evidence="7" id="KW-1185">Reference proteome</keyword>
<feature type="domain" description="Glycosyltransferase 2-like" evidence="5">
    <location>
        <begin position="12"/>
        <end position="183"/>
    </location>
</feature>
<dbReference type="Pfam" id="PF00535">
    <property type="entry name" value="Glycos_transf_2"/>
    <property type="match status" value="1"/>
</dbReference>
<dbReference type="Gene3D" id="3.90.550.10">
    <property type="entry name" value="Spore Coat Polysaccharide Biosynthesis Protein SpsA, Chain A"/>
    <property type="match status" value="1"/>
</dbReference>
<reference evidence="6" key="1">
    <citation type="submission" date="2019-07" db="EMBL/GenBank/DDBJ databases">
        <title>Toxilogical consequences of a new and cryptic species of cyanobacteria (Komarekiella delphini-convector) recovered from the epidermis of a bottlenose dolphin and 1500 ft. in the air.</title>
        <authorList>
            <person name="Brown A.O."/>
            <person name="Dvorak P."/>
            <person name="Villanueva C.D."/>
            <person name="Foss A.J."/>
            <person name="Garvey A.D."/>
            <person name="Gibson Q.A."/>
            <person name="Johansen J.R."/>
            <person name="Casamatta D.A."/>
        </authorList>
    </citation>
    <scope>NUCLEOTIDE SEQUENCE</scope>
    <source>
        <strain evidence="6">SJRDD-AB1</strain>
    </source>
</reference>
<dbReference type="EMBL" id="VJXY01000052">
    <property type="protein sequence ID" value="MBD6619993.1"/>
    <property type="molecule type" value="Genomic_DNA"/>
</dbReference>
<comment type="similarity">
    <text evidence="2">Belongs to the glycosyltransferase 2 family.</text>
</comment>
<dbReference type="PANTHER" id="PTHR43179:SF12">
    <property type="entry name" value="GALACTOFURANOSYLTRANSFERASE GLFT2"/>
    <property type="match status" value="1"/>
</dbReference>
<dbReference type="InterPro" id="IPR001173">
    <property type="entry name" value="Glyco_trans_2-like"/>
</dbReference>
<dbReference type="GO" id="GO:0016757">
    <property type="term" value="F:glycosyltransferase activity"/>
    <property type="evidence" value="ECO:0007669"/>
    <property type="project" value="UniProtKB-KW"/>
</dbReference>
<comment type="pathway">
    <text evidence="1">Cell wall biogenesis; cell wall polysaccharide biosynthesis.</text>
</comment>